<dbReference type="InterPro" id="IPR029068">
    <property type="entry name" value="Glyas_Bleomycin-R_OHBP_Dase"/>
</dbReference>
<organism evidence="1 2">
    <name type="scientific">Novosphingobium organovorum</name>
    <dbReference type="NCBI Taxonomy" id="2930092"/>
    <lineage>
        <taxon>Bacteria</taxon>
        <taxon>Pseudomonadati</taxon>
        <taxon>Pseudomonadota</taxon>
        <taxon>Alphaproteobacteria</taxon>
        <taxon>Sphingomonadales</taxon>
        <taxon>Sphingomonadaceae</taxon>
        <taxon>Novosphingobium</taxon>
    </lineage>
</organism>
<dbReference type="SUPFAM" id="SSF54593">
    <property type="entry name" value="Glyoxalase/Bleomycin resistance protein/Dihydroxybiphenyl dioxygenase"/>
    <property type="match status" value="1"/>
</dbReference>
<evidence type="ECO:0000313" key="2">
    <source>
        <dbReference type="Proteomes" id="UP001162881"/>
    </source>
</evidence>
<proteinExistence type="predicted"/>
<evidence type="ECO:0000313" key="1">
    <source>
        <dbReference type="EMBL" id="MCJ2184404.1"/>
    </source>
</evidence>
<keyword evidence="2" id="KW-1185">Reference proteome</keyword>
<dbReference type="EMBL" id="JALHLF010000099">
    <property type="protein sequence ID" value="MCJ2184404.1"/>
    <property type="molecule type" value="Genomic_DNA"/>
</dbReference>
<protein>
    <recommendedName>
        <fullName evidence="3">4-hydroxyphenylpyruvate dioxygenase</fullName>
    </recommendedName>
</protein>
<evidence type="ECO:0008006" key="3">
    <source>
        <dbReference type="Google" id="ProtNLM"/>
    </source>
</evidence>
<dbReference type="RefSeq" id="WP_244023205.1">
    <property type="nucleotide sequence ID" value="NZ_JALHLF010000099.1"/>
</dbReference>
<reference evidence="1" key="1">
    <citation type="submission" date="2022-03" db="EMBL/GenBank/DDBJ databases">
        <title>Identification of a novel bacterium isolated from mangrove sediments.</title>
        <authorList>
            <person name="Pan X."/>
        </authorList>
    </citation>
    <scope>NUCLEOTIDE SEQUENCE</scope>
    <source>
        <strain evidence="1">B1949</strain>
    </source>
</reference>
<name>A0ABT0BH97_9SPHN</name>
<dbReference type="Proteomes" id="UP001162881">
    <property type="component" value="Unassembled WGS sequence"/>
</dbReference>
<comment type="caution">
    <text evidence="1">The sequence shown here is derived from an EMBL/GenBank/DDBJ whole genome shotgun (WGS) entry which is preliminary data.</text>
</comment>
<accession>A0ABT0BH97</accession>
<sequence>MGGGFQHVALSCADALASARTLRAKGASLLSIPDNYYDDLDARFAFDAETLGEMAACGVLYDEDAAGQAYRQFYSRAFDKLFFFEFVERRSGYAGYGAPNAGVRLAAQSRYREPETVAE</sequence>
<gene>
    <name evidence="1" type="ORF">MTR62_17150</name>
</gene>
<dbReference type="Gene3D" id="3.10.180.10">
    <property type="entry name" value="2,3-Dihydroxybiphenyl 1,2-Dioxygenase, domain 1"/>
    <property type="match status" value="1"/>
</dbReference>